<evidence type="ECO:0000313" key="3">
    <source>
        <dbReference type="Proteomes" id="UP000024635"/>
    </source>
</evidence>
<dbReference type="AlphaFoldDB" id="A0A016UCP5"/>
<evidence type="ECO:0000256" key="1">
    <source>
        <dbReference type="SAM" id="MobiDB-lite"/>
    </source>
</evidence>
<keyword evidence="3" id="KW-1185">Reference proteome</keyword>
<gene>
    <name evidence="2" type="primary">Acey_s0047.g1453</name>
    <name evidence="2" type="ORF">Y032_0047g1453</name>
</gene>
<protein>
    <submittedName>
        <fullName evidence="2">Uncharacterized protein</fullName>
    </submittedName>
</protein>
<dbReference type="Proteomes" id="UP000024635">
    <property type="component" value="Unassembled WGS sequence"/>
</dbReference>
<organism evidence="2 3">
    <name type="scientific">Ancylostoma ceylanicum</name>
    <dbReference type="NCBI Taxonomy" id="53326"/>
    <lineage>
        <taxon>Eukaryota</taxon>
        <taxon>Metazoa</taxon>
        <taxon>Ecdysozoa</taxon>
        <taxon>Nematoda</taxon>
        <taxon>Chromadorea</taxon>
        <taxon>Rhabditida</taxon>
        <taxon>Rhabditina</taxon>
        <taxon>Rhabditomorpha</taxon>
        <taxon>Strongyloidea</taxon>
        <taxon>Ancylostomatidae</taxon>
        <taxon>Ancylostomatinae</taxon>
        <taxon>Ancylostoma</taxon>
    </lineage>
</organism>
<feature type="compositionally biased region" description="Basic and acidic residues" evidence="1">
    <location>
        <begin position="70"/>
        <end position="80"/>
    </location>
</feature>
<dbReference type="EMBL" id="JARK01001383">
    <property type="protein sequence ID" value="EYC12388.1"/>
    <property type="molecule type" value="Genomic_DNA"/>
</dbReference>
<name>A0A016UCP5_9BILA</name>
<evidence type="ECO:0000313" key="2">
    <source>
        <dbReference type="EMBL" id="EYC12388.1"/>
    </source>
</evidence>
<proteinExistence type="predicted"/>
<reference evidence="3" key="1">
    <citation type="journal article" date="2015" name="Nat. Genet.">
        <title>The genome and transcriptome of the zoonotic hookworm Ancylostoma ceylanicum identify infection-specific gene families.</title>
        <authorList>
            <person name="Schwarz E.M."/>
            <person name="Hu Y."/>
            <person name="Antoshechkin I."/>
            <person name="Miller M.M."/>
            <person name="Sternberg P.W."/>
            <person name="Aroian R.V."/>
        </authorList>
    </citation>
    <scope>NUCLEOTIDE SEQUENCE</scope>
    <source>
        <strain evidence="3">HY135</strain>
    </source>
</reference>
<accession>A0A016UCP5</accession>
<sequence>MMAVPEIARHHLTMNFSPRPRAENAGAGGAAMLLLTSSKSMCWTIGVDEPEMGQPAKKRPDGAAAALDAVARERKRDQRRARMMDKVEFVKNMVSPSPKSETLHQISDSYAFPKWTVTLRQVGL</sequence>
<comment type="caution">
    <text evidence="2">The sequence shown here is derived from an EMBL/GenBank/DDBJ whole genome shotgun (WGS) entry which is preliminary data.</text>
</comment>
<feature type="region of interest" description="Disordered" evidence="1">
    <location>
        <begin position="50"/>
        <end position="80"/>
    </location>
</feature>